<evidence type="ECO:0000256" key="1">
    <source>
        <dbReference type="SAM" id="MobiDB-lite"/>
    </source>
</evidence>
<gene>
    <name evidence="3" type="ORF">TrCOL_g2050</name>
</gene>
<evidence type="ECO:0000256" key="2">
    <source>
        <dbReference type="SAM" id="Phobius"/>
    </source>
</evidence>
<proteinExistence type="predicted"/>
<keyword evidence="2" id="KW-0812">Transmembrane</keyword>
<feature type="transmembrane region" description="Helical" evidence="2">
    <location>
        <begin position="552"/>
        <end position="573"/>
    </location>
</feature>
<dbReference type="Proteomes" id="UP001165065">
    <property type="component" value="Unassembled WGS sequence"/>
</dbReference>
<feature type="transmembrane region" description="Helical" evidence="2">
    <location>
        <begin position="470"/>
        <end position="487"/>
    </location>
</feature>
<keyword evidence="4" id="KW-1185">Reference proteome</keyword>
<feature type="transmembrane region" description="Helical" evidence="2">
    <location>
        <begin position="441"/>
        <end position="464"/>
    </location>
</feature>
<accession>A0A9W7GNK6</accession>
<feature type="region of interest" description="Disordered" evidence="1">
    <location>
        <begin position="1"/>
        <end position="20"/>
    </location>
</feature>
<keyword evidence="2" id="KW-1133">Transmembrane helix</keyword>
<dbReference type="OrthoDB" id="10586756at2759"/>
<dbReference type="EMBL" id="BRYA01000378">
    <property type="protein sequence ID" value="GMI48199.1"/>
    <property type="molecule type" value="Genomic_DNA"/>
</dbReference>
<reference evidence="4" key="1">
    <citation type="journal article" date="2023" name="Commun. Biol.">
        <title>Genome analysis of Parmales, the sister group of diatoms, reveals the evolutionary specialization of diatoms from phago-mixotrophs to photoautotrophs.</title>
        <authorList>
            <person name="Ban H."/>
            <person name="Sato S."/>
            <person name="Yoshikawa S."/>
            <person name="Yamada K."/>
            <person name="Nakamura Y."/>
            <person name="Ichinomiya M."/>
            <person name="Sato N."/>
            <person name="Blanc-Mathieu R."/>
            <person name="Endo H."/>
            <person name="Kuwata A."/>
            <person name="Ogata H."/>
        </authorList>
    </citation>
    <scope>NUCLEOTIDE SEQUENCE [LARGE SCALE GENOMIC DNA]</scope>
</reference>
<feature type="compositionally biased region" description="Pro residues" evidence="1">
    <location>
        <begin position="1"/>
        <end position="12"/>
    </location>
</feature>
<protein>
    <recommendedName>
        <fullName evidence="5">EF-hand domain-containing protein</fullName>
    </recommendedName>
</protein>
<dbReference type="PROSITE" id="PS00018">
    <property type="entry name" value="EF_HAND_1"/>
    <property type="match status" value="1"/>
</dbReference>
<feature type="transmembrane region" description="Helical" evidence="2">
    <location>
        <begin position="147"/>
        <end position="165"/>
    </location>
</feature>
<feature type="transmembrane region" description="Helical" evidence="2">
    <location>
        <begin position="108"/>
        <end position="127"/>
    </location>
</feature>
<dbReference type="InterPro" id="IPR018247">
    <property type="entry name" value="EF_Hand_1_Ca_BS"/>
</dbReference>
<feature type="transmembrane region" description="Helical" evidence="2">
    <location>
        <begin position="177"/>
        <end position="197"/>
    </location>
</feature>
<name>A0A9W7GNK6_9STRA</name>
<organism evidence="3 4">
    <name type="scientific">Triparma columacea</name>
    <dbReference type="NCBI Taxonomy" id="722753"/>
    <lineage>
        <taxon>Eukaryota</taxon>
        <taxon>Sar</taxon>
        <taxon>Stramenopiles</taxon>
        <taxon>Ochrophyta</taxon>
        <taxon>Bolidophyceae</taxon>
        <taxon>Parmales</taxon>
        <taxon>Triparmaceae</taxon>
        <taxon>Triparma</taxon>
    </lineage>
</organism>
<evidence type="ECO:0008006" key="5">
    <source>
        <dbReference type="Google" id="ProtNLM"/>
    </source>
</evidence>
<dbReference type="AlphaFoldDB" id="A0A9W7GNK6"/>
<evidence type="ECO:0000313" key="3">
    <source>
        <dbReference type="EMBL" id="GMI48199.1"/>
    </source>
</evidence>
<sequence length="574" mass="66077">MQSISPAPPGPDSGPSDKKFSDSEWRVALDVDKDGAVSRKDLIYALWVIGAVPDEDEFKTLLATVQDRPNEIEKWLQRSDMTPEELQMEIGSHLEQYLHGTLPAVKWVFFRFLTFFFFVPMIVEPFYKIRNESDKNYVRLMKWKGGLSWTVGAWLLWMPSLLIFLSYEVETLAWADVMNPAILYWGILGMGFVGWTSTEFHSEGASKVYHINLQSFARGFQRIEVEKRGVSNLREYMNLIYEAVPLSSGFSPYRVENIDDRFKVAVEKKRRRSSLIRVHNSSLQSDNKDKDPYARGTLTKTKAVMVASCVLPFTLRGFNGDDVWGSDWQPILADFLLVVLTAWEWWCLMEVIAVRIDRNACMEIDLAETLIHHTVKHTLEKVQTKRGIVENVSLHKTTHFRFKVDQELYLDLTRVENVYAFISSYRTFGDRITFHNVDAQSLLQGIIIFQIIVSATFFAATLFYAEVVSVPVIGYVVFETLFVLFVLKDILQYSVRMNKIDDKTCSMCREITMLMQSEESEARTALENIATYVEKHHEFEARLFGVRVTSDLVAKIMISFVATTFSAILRMGIM</sequence>
<keyword evidence="2" id="KW-0472">Membrane</keyword>
<comment type="caution">
    <text evidence="3">The sequence shown here is derived from an EMBL/GenBank/DDBJ whole genome shotgun (WGS) entry which is preliminary data.</text>
</comment>
<evidence type="ECO:0000313" key="4">
    <source>
        <dbReference type="Proteomes" id="UP001165065"/>
    </source>
</evidence>